<evidence type="ECO:0000256" key="4">
    <source>
        <dbReference type="ARBA" id="ARBA00023014"/>
    </source>
</evidence>
<organism evidence="7 8">
    <name type="scientific">Flavisolibacter ginsenosidimutans</name>
    <dbReference type="NCBI Taxonomy" id="661481"/>
    <lineage>
        <taxon>Bacteria</taxon>
        <taxon>Pseudomonadati</taxon>
        <taxon>Bacteroidota</taxon>
        <taxon>Chitinophagia</taxon>
        <taxon>Chitinophagales</taxon>
        <taxon>Chitinophagaceae</taxon>
        <taxon>Flavisolibacter</taxon>
    </lineage>
</organism>
<dbReference type="InterPro" id="IPR019251">
    <property type="entry name" value="DUF2231_TM"/>
</dbReference>
<feature type="transmembrane region" description="Helical" evidence="5">
    <location>
        <begin position="48"/>
        <end position="70"/>
    </location>
</feature>
<evidence type="ECO:0000256" key="1">
    <source>
        <dbReference type="ARBA" id="ARBA00022714"/>
    </source>
</evidence>
<gene>
    <name evidence="7" type="ORF">FSB75_04015</name>
</gene>
<evidence type="ECO:0000259" key="6">
    <source>
        <dbReference type="PROSITE" id="PS51296"/>
    </source>
</evidence>
<dbReference type="EMBL" id="CP042433">
    <property type="protein sequence ID" value="QEC55104.1"/>
    <property type="molecule type" value="Genomic_DNA"/>
</dbReference>
<dbReference type="AlphaFoldDB" id="A0A5B8UEW2"/>
<dbReference type="GO" id="GO:0051537">
    <property type="term" value="F:2 iron, 2 sulfur cluster binding"/>
    <property type="evidence" value="ECO:0007669"/>
    <property type="project" value="UniProtKB-KW"/>
</dbReference>
<evidence type="ECO:0000313" key="7">
    <source>
        <dbReference type="EMBL" id="QEC55104.1"/>
    </source>
</evidence>
<evidence type="ECO:0000256" key="5">
    <source>
        <dbReference type="SAM" id="Phobius"/>
    </source>
</evidence>
<keyword evidence="1" id="KW-0001">2Fe-2S</keyword>
<keyword evidence="3" id="KW-0408">Iron</keyword>
<dbReference type="InterPro" id="IPR017941">
    <property type="entry name" value="Rieske_2Fe-2S"/>
</dbReference>
<dbReference type="RefSeq" id="WP_146783135.1">
    <property type="nucleotide sequence ID" value="NZ_BAABIO010000006.1"/>
</dbReference>
<dbReference type="PROSITE" id="PS51296">
    <property type="entry name" value="RIESKE"/>
    <property type="match status" value="1"/>
</dbReference>
<evidence type="ECO:0000256" key="2">
    <source>
        <dbReference type="ARBA" id="ARBA00022723"/>
    </source>
</evidence>
<feature type="domain" description="Rieske" evidence="6">
    <location>
        <begin position="164"/>
        <end position="259"/>
    </location>
</feature>
<dbReference type="Gene3D" id="2.102.10.10">
    <property type="entry name" value="Rieske [2Fe-2S] iron-sulphur domain"/>
    <property type="match status" value="1"/>
</dbReference>
<feature type="transmembrane region" description="Helical" evidence="5">
    <location>
        <begin position="12"/>
        <end position="36"/>
    </location>
</feature>
<evidence type="ECO:0000256" key="3">
    <source>
        <dbReference type="ARBA" id="ARBA00023004"/>
    </source>
</evidence>
<evidence type="ECO:0000313" key="8">
    <source>
        <dbReference type="Proteomes" id="UP000321204"/>
    </source>
</evidence>
<dbReference type="PANTHER" id="PTHR21496">
    <property type="entry name" value="FERREDOXIN-RELATED"/>
    <property type="match status" value="1"/>
</dbReference>
<keyword evidence="5" id="KW-0812">Transmembrane</keyword>
<feature type="transmembrane region" description="Helical" evidence="5">
    <location>
        <begin position="114"/>
        <end position="136"/>
    </location>
</feature>
<protein>
    <submittedName>
        <fullName evidence="7">Rieske 2Fe-2S domain-containing protein</fullName>
    </submittedName>
</protein>
<dbReference type="SUPFAM" id="SSF50022">
    <property type="entry name" value="ISP domain"/>
    <property type="match status" value="1"/>
</dbReference>
<accession>A0A5B8UEW2</accession>
<dbReference type="OrthoDB" id="593800at2"/>
<dbReference type="GO" id="GO:0046872">
    <property type="term" value="F:metal ion binding"/>
    <property type="evidence" value="ECO:0007669"/>
    <property type="project" value="UniProtKB-KW"/>
</dbReference>
<feature type="transmembrane region" description="Helical" evidence="5">
    <location>
        <begin position="82"/>
        <end position="102"/>
    </location>
</feature>
<keyword evidence="8" id="KW-1185">Reference proteome</keyword>
<sequence>MRSKANIKSHPLHPILICFPLAFFIGSFVFDILFLFNQNPSFQNTAYHLNIAGVIGAVLAAVPGFVDFLYTVPPESSAKKRAAKHGLLNTGNLLLFIAIVLLKRNTALDYKILVAMEAIGVIILFIAGWLGGTLVYRNQIGVDPRYADAGKWNEEYVNTNDNFIRVAAANELKLNQMKLVHAGGKRIIIAHSEKGYAAFSDHCTHKGGSLAGGAMICGTVQCPWHGSQFNVHDGSVSAGPAKKGIETYNVEERDGAVFLHLKEIKK</sequence>
<dbReference type="Pfam" id="PF00355">
    <property type="entry name" value="Rieske"/>
    <property type="match status" value="1"/>
</dbReference>
<dbReference type="Proteomes" id="UP000321204">
    <property type="component" value="Chromosome"/>
</dbReference>
<dbReference type="Pfam" id="PF09990">
    <property type="entry name" value="DUF2231"/>
    <property type="match status" value="1"/>
</dbReference>
<keyword evidence="5" id="KW-1133">Transmembrane helix</keyword>
<reference evidence="7 8" key="1">
    <citation type="journal article" date="2015" name="Int. J. Syst. Evol. Microbiol.">
        <title>Flavisolibacter ginsenosidimutans sp. nov., with ginsenoside-converting activity isolated from soil used for cultivating ginseng.</title>
        <authorList>
            <person name="Zhao Y."/>
            <person name="Liu Q."/>
            <person name="Kang M.S."/>
            <person name="Jin F."/>
            <person name="Yu H."/>
            <person name="Im W.T."/>
        </authorList>
    </citation>
    <scope>NUCLEOTIDE SEQUENCE [LARGE SCALE GENOMIC DNA]</scope>
    <source>
        <strain evidence="7 8">Gsoil 636</strain>
    </source>
</reference>
<dbReference type="InterPro" id="IPR036922">
    <property type="entry name" value="Rieske_2Fe-2S_sf"/>
</dbReference>
<name>A0A5B8UEW2_9BACT</name>
<dbReference type="KEGG" id="fgg:FSB75_04015"/>
<keyword evidence="4" id="KW-0411">Iron-sulfur</keyword>
<keyword evidence="2" id="KW-0479">Metal-binding</keyword>
<dbReference type="PANTHER" id="PTHR21496:SF23">
    <property type="entry name" value="3-PHENYLPROPIONATE_CINNAMIC ACID DIOXYGENASE FERREDOXIN SUBUNIT"/>
    <property type="match status" value="1"/>
</dbReference>
<keyword evidence="5" id="KW-0472">Membrane</keyword>
<proteinExistence type="predicted"/>